<reference evidence="6 7" key="1">
    <citation type="journal article" date="2016" name="Nat. Commun.">
        <title>Thousands of microbial genomes shed light on interconnected biogeochemical processes in an aquifer system.</title>
        <authorList>
            <person name="Anantharaman K."/>
            <person name="Brown C.T."/>
            <person name="Hug L.A."/>
            <person name="Sharon I."/>
            <person name="Castelle C.J."/>
            <person name="Probst A.J."/>
            <person name="Thomas B.C."/>
            <person name="Singh A."/>
            <person name="Wilkins M.J."/>
            <person name="Karaoz U."/>
            <person name="Brodie E.L."/>
            <person name="Williams K.H."/>
            <person name="Hubbard S.S."/>
            <person name="Banfield J.F."/>
        </authorList>
    </citation>
    <scope>NUCLEOTIDE SEQUENCE [LARGE SCALE GENOMIC DNA]</scope>
</reference>
<dbReference type="InterPro" id="IPR027417">
    <property type="entry name" value="P-loop_NTPase"/>
</dbReference>
<organism evidence="6 7">
    <name type="scientific">Candidatus Terrybacteria bacterium RIFCSPHIGHO2_01_FULL_48_17</name>
    <dbReference type="NCBI Taxonomy" id="1802362"/>
    <lineage>
        <taxon>Bacteria</taxon>
        <taxon>Candidatus Terryibacteriota</taxon>
    </lineage>
</organism>
<dbReference type="GO" id="GO:0016887">
    <property type="term" value="F:ATP hydrolysis activity"/>
    <property type="evidence" value="ECO:0007669"/>
    <property type="project" value="InterPro"/>
</dbReference>
<dbReference type="Proteomes" id="UP000177629">
    <property type="component" value="Unassembled WGS sequence"/>
</dbReference>
<accession>A0A1G2PHT3</accession>
<proteinExistence type="inferred from homology"/>
<dbReference type="CDD" id="cd00009">
    <property type="entry name" value="AAA"/>
    <property type="match status" value="1"/>
</dbReference>
<sequence>MSDLDEQVAKIIANIERVIVGKRSVIELAVATLLSRGHLLLEDVPGVGKTMLARALARSIGGTFQRIQFTPDRLPSDITGISIYNQKTGEEEFREGPIFAHIVLADEINRGTPKTQSAMLEAMEERQVTVDRITYKLPEPFMVVATQNPIEYEGTFPLPEAQLDRFFLRSAIGYPDAVSEVEMGRKQRKTHPVFDLKPVVSPAEVIDLQNRVKDIFVDEEIEWYIERIINATRTEASGEGAQYRLTLGASPRGYLDLLRGSQALAFLRGAGHVSPEYVIYMAPFVLAHRCILSRSEAGKAARAGYDARVREIIEDIVRTIPLPGSFL</sequence>
<evidence type="ECO:0000259" key="4">
    <source>
        <dbReference type="Pfam" id="PF07726"/>
    </source>
</evidence>
<name>A0A1G2PHT3_9BACT</name>
<evidence type="ECO:0000256" key="2">
    <source>
        <dbReference type="ARBA" id="ARBA00022840"/>
    </source>
</evidence>
<gene>
    <name evidence="6" type="ORF">A2806_02475</name>
</gene>
<dbReference type="Gene3D" id="3.40.50.300">
    <property type="entry name" value="P-loop containing nucleotide triphosphate hydrolases"/>
    <property type="match status" value="1"/>
</dbReference>
<feature type="domain" description="ATPase AAA-3" evidence="4">
    <location>
        <begin position="38"/>
        <end position="168"/>
    </location>
</feature>
<evidence type="ECO:0000256" key="3">
    <source>
        <dbReference type="ARBA" id="ARBA00061607"/>
    </source>
</evidence>
<comment type="similarity">
    <text evidence="3">Belongs to the MoxR family.</text>
</comment>
<comment type="caution">
    <text evidence="6">The sequence shown here is derived from an EMBL/GenBank/DDBJ whole genome shotgun (WGS) entry which is preliminary data.</text>
</comment>
<keyword evidence="2" id="KW-0067">ATP-binding</keyword>
<protein>
    <submittedName>
        <fullName evidence="6">AAA family ATPase</fullName>
    </submittedName>
</protein>
<dbReference type="InterPro" id="IPR041628">
    <property type="entry name" value="ChlI/MoxR_AAA_lid"/>
</dbReference>
<dbReference type="InterPro" id="IPR011703">
    <property type="entry name" value="ATPase_AAA-3"/>
</dbReference>
<dbReference type="STRING" id="1802362.A2806_02475"/>
<dbReference type="PANTHER" id="PTHR42759">
    <property type="entry name" value="MOXR FAMILY PROTEIN"/>
    <property type="match status" value="1"/>
</dbReference>
<dbReference type="GO" id="GO:0005524">
    <property type="term" value="F:ATP binding"/>
    <property type="evidence" value="ECO:0007669"/>
    <property type="project" value="UniProtKB-KW"/>
</dbReference>
<evidence type="ECO:0000313" key="6">
    <source>
        <dbReference type="EMBL" id="OHA47905.1"/>
    </source>
</evidence>
<evidence type="ECO:0000313" key="7">
    <source>
        <dbReference type="Proteomes" id="UP000177629"/>
    </source>
</evidence>
<dbReference type="SUPFAM" id="SSF52540">
    <property type="entry name" value="P-loop containing nucleoside triphosphate hydrolases"/>
    <property type="match status" value="1"/>
</dbReference>
<dbReference type="PIRSF" id="PIRSF002849">
    <property type="entry name" value="AAA_ATPase_chaperone_MoxR_prd"/>
    <property type="match status" value="1"/>
</dbReference>
<dbReference type="Pfam" id="PF17863">
    <property type="entry name" value="AAA_lid_2"/>
    <property type="match status" value="1"/>
</dbReference>
<feature type="domain" description="ChlI/MoxR AAA lid" evidence="5">
    <location>
        <begin position="244"/>
        <end position="295"/>
    </location>
</feature>
<dbReference type="FunFam" id="3.40.50.300:FF:000640">
    <property type="entry name" value="MoxR family ATPase"/>
    <property type="match status" value="1"/>
</dbReference>
<dbReference type="AlphaFoldDB" id="A0A1G2PHT3"/>
<dbReference type="PANTHER" id="PTHR42759:SF5">
    <property type="entry name" value="METHANOL DEHYDROGENASE REGULATOR"/>
    <property type="match status" value="1"/>
</dbReference>
<evidence type="ECO:0000256" key="1">
    <source>
        <dbReference type="ARBA" id="ARBA00022741"/>
    </source>
</evidence>
<dbReference type="Pfam" id="PF07726">
    <property type="entry name" value="AAA_3"/>
    <property type="match status" value="1"/>
</dbReference>
<dbReference type="InterPro" id="IPR050764">
    <property type="entry name" value="CbbQ/NirQ/NorQ/GpvN"/>
</dbReference>
<evidence type="ECO:0000259" key="5">
    <source>
        <dbReference type="Pfam" id="PF17863"/>
    </source>
</evidence>
<keyword evidence="1" id="KW-0547">Nucleotide-binding</keyword>
<dbReference type="EMBL" id="MHSS01000013">
    <property type="protein sequence ID" value="OHA47905.1"/>
    <property type="molecule type" value="Genomic_DNA"/>
</dbReference>
<dbReference type="Gene3D" id="1.10.8.80">
    <property type="entry name" value="Magnesium chelatase subunit I, C-Terminal domain"/>
    <property type="match status" value="1"/>
</dbReference>